<feature type="compositionally biased region" description="Polar residues" evidence="1">
    <location>
        <begin position="87"/>
        <end position="111"/>
    </location>
</feature>
<feature type="region of interest" description="Disordered" evidence="1">
    <location>
        <begin position="603"/>
        <end position="669"/>
    </location>
</feature>
<feature type="region of interest" description="Disordered" evidence="1">
    <location>
        <begin position="257"/>
        <end position="276"/>
    </location>
</feature>
<proteinExistence type="predicted"/>
<protein>
    <submittedName>
        <fullName evidence="2">Uncharacterized protein</fullName>
    </submittedName>
</protein>
<organism evidence="2 3">
    <name type="scientific">Brassicogethes aeneus</name>
    <name type="common">Rape pollen beetle</name>
    <name type="synonym">Meligethes aeneus</name>
    <dbReference type="NCBI Taxonomy" id="1431903"/>
    <lineage>
        <taxon>Eukaryota</taxon>
        <taxon>Metazoa</taxon>
        <taxon>Ecdysozoa</taxon>
        <taxon>Arthropoda</taxon>
        <taxon>Hexapoda</taxon>
        <taxon>Insecta</taxon>
        <taxon>Pterygota</taxon>
        <taxon>Neoptera</taxon>
        <taxon>Endopterygota</taxon>
        <taxon>Coleoptera</taxon>
        <taxon>Polyphaga</taxon>
        <taxon>Cucujiformia</taxon>
        <taxon>Nitidulidae</taxon>
        <taxon>Meligethinae</taxon>
        <taxon>Brassicogethes</taxon>
    </lineage>
</organism>
<feature type="compositionally biased region" description="Acidic residues" evidence="1">
    <location>
        <begin position="660"/>
        <end position="669"/>
    </location>
</feature>
<feature type="region of interest" description="Disordered" evidence="1">
    <location>
        <begin position="81"/>
        <end position="111"/>
    </location>
</feature>
<reference evidence="2" key="1">
    <citation type="submission" date="2021-12" db="EMBL/GenBank/DDBJ databases">
        <authorList>
            <person name="King R."/>
        </authorList>
    </citation>
    <scope>NUCLEOTIDE SEQUENCE</scope>
</reference>
<name>A0A9P0FK73_BRAAE</name>
<dbReference type="EMBL" id="OV121138">
    <property type="protein sequence ID" value="CAH0560487.1"/>
    <property type="molecule type" value="Genomic_DNA"/>
</dbReference>
<gene>
    <name evidence="2" type="ORF">MELIAE_LOCUS10233</name>
</gene>
<evidence type="ECO:0000313" key="3">
    <source>
        <dbReference type="Proteomes" id="UP001154078"/>
    </source>
</evidence>
<accession>A0A9P0FK73</accession>
<keyword evidence="3" id="KW-1185">Reference proteome</keyword>
<dbReference type="Proteomes" id="UP001154078">
    <property type="component" value="Chromosome 7"/>
</dbReference>
<sequence length="692" mass="78681">MDGGLNAKISCPLCTFISSAYSVKNSKTGRKWVVSNFLRHYRTHFKRNEIKSLSLKSSKTQTQKVPYSMLNFLKKTTSDKTCGNLGGSPNTSSNSEPNFHLINPNSASSTSCKSDIQYNVHFDENYEYQQYLPYEAESSHEPKKIHIISQVIKTVNTDQQRANNQSFESSFLNNIQPDCLPRTQLLQEPINIEEISVMQNNEVANNIFYPPSSPIGENMDVFNSINDLETSSLPPGPDDFFSNGSDVEVKQSASINRGNNASENIKPPKNSNSRRERSLRNLNELPYNQQQITNFMNVIEEVIDKNPEITNTLRIVTENKSLNKFNYDTKGLLKHLLESAIKNSNNKFGNANKFDEEEAAKHDITILGFSSDGDTRCLKSMKTMSKLPLISDNPYSPYYQAEYNLEIPTVFQDTIHISTKLKTRLLNQNACMDMGGKRVSVDSIRKLIDNYSRDKHLLCKSFLECAEFRFPRQENKRLGNDASAYKLTQLPSVELIKQTIEKAKEDATLSARQFGMEMDTDCWLNVDLPITGPLHDIIDIEEDEEVDDNAMISGADHENENKNLEASLEANLPKEDTEFLNYTSSFSKKQGRLSTDRVLRVKGMTSRLTSKNTQKKKSKSQIQNLKKCKTKNEKNTRQGRQQEDSTTESESEISLASETYSEDFSDLDECPSETKEITITLELYYAVYYDTQ</sequence>
<feature type="compositionally biased region" description="Basic and acidic residues" evidence="1">
    <location>
        <begin position="630"/>
        <end position="643"/>
    </location>
</feature>
<evidence type="ECO:0000256" key="1">
    <source>
        <dbReference type="SAM" id="MobiDB-lite"/>
    </source>
</evidence>
<dbReference type="OrthoDB" id="10064970at2759"/>
<dbReference type="AlphaFoldDB" id="A0A9P0FK73"/>
<evidence type="ECO:0000313" key="2">
    <source>
        <dbReference type="EMBL" id="CAH0560487.1"/>
    </source>
</evidence>